<keyword evidence="12" id="KW-1185">Reference proteome</keyword>
<dbReference type="Pfam" id="PF00400">
    <property type="entry name" value="WD40"/>
    <property type="match status" value="3"/>
</dbReference>
<feature type="region of interest" description="Disordered" evidence="9">
    <location>
        <begin position="1898"/>
        <end position="1922"/>
    </location>
</feature>
<dbReference type="PRINTS" id="PR00193">
    <property type="entry name" value="MYOSINHEAVY"/>
</dbReference>
<evidence type="ECO:0000256" key="5">
    <source>
        <dbReference type="ARBA" id="ARBA00023123"/>
    </source>
</evidence>
<dbReference type="SUPFAM" id="SSF50978">
    <property type="entry name" value="WD40 repeat-like"/>
    <property type="match status" value="1"/>
</dbReference>
<organism evidence="12 13">
    <name type="scientific">Echinococcus canadensis</name>
    <dbReference type="NCBI Taxonomy" id="519352"/>
    <lineage>
        <taxon>Eukaryota</taxon>
        <taxon>Metazoa</taxon>
        <taxon>Spiralia</taxon>
        <taxon>Lophotrochozoa</taxon>
        <taxon>Platyhelminthes</taxon>
        <taxon>Cestoda</taxon>
        <taxon>Eucestoda</taxon>
        <taxon>Cyclophyllidea</taxon>
        <taxon>Taeniidae</taxon>
        <taxon>Echinococcus</taxon>
        <taxon>Echinococcus canadensis group</taxon>
    </lineage>
</organism>
<feature type="compositionally biased region" description="Polar residues" evidence="9">
    <location>
        <begin position="1476"/>
        <end position="1489"/>
    </location>
</feature>
<evidence type="ECO:0000256" key="3">
    <source>
        <dbReference type="ARBA" id="ARBA00022741"/>
    </source>
</evidence>
<feature type="compositionally biased region" description="Acidic residues" evidence="9">
    <location>
        <begin position="1901"/>
        <end position="1914"/>
    </location>
</feature>
<feature type="compositionally biased region" description="Low complexity" evidence="9">
    <location>
        <begin position="2346"/>
        <end position="2362"/>
    </location>
</feature>
<feature type="region of interest" description="Disordered" evidence="9">
    <location>
        <begin position="2304"/>
        <end position="2373"/>
    </location>
</feature>
<dbReference type="SUPFAM" id="SSF52540">
    <property type="entry name" value="P-loop containing nucleoside triphosphate hydrolases"/>
    <property type="match status" value="1"/>
</dbReference>
<dbReference type="Gene3D" id="2.130.10.10">
    <property type="entry name" value="YVTN repeat-like/Quinoprotein amine dehydrogenase"/>
    <property type="match status" value="2"/>
</dbReference>
<feature type="compositionally biased region" description="Acidic residues" evidence="9">
    <location>
        <begin position="1437"/>
        <end position="1451"/>
    </location>
</feature>
<keyword evidence="4 8" id="KW-0067">ATP-binding</keyword>
<feature type="region of interest" description="Disordered" evidence="9">
    <location>
        <begin position="1948"/>
        <end position="1976"/>
    </location>
</feature>
<dbReference type="InterPro" id="IPR036034">
    <property type="entry name" value="PDZ_sf"/>
</dbReference>
<dbReference type="GO" id="GO:0080008">
    <property type="term" value="C:Cul4-RING E3 ubiquitin ligase complex"/>
    <property type="evidence" value="ECO:0007669"/>
    <property type="project" value="TreeGrafter"/>
</dbReference>
<protein>
    <submittedName>
        <fullName evidence="13">Uncharacterized protein</fullName>
    </submittedName>
</protein>
<keyword evidence="6 8" id="KW-0505">Motor protein</keyword>
<feature type="compositionally biased region" description="Basic and acidic residues" evidence="9">
    <location>
        <begin position="2320"/>
        <end position="2339"/>
    </location>
</feature>
<evidence type="ECO:0000259" key="10">
    <source>
        <dbReference type="PROSITE" id="PS50106"/>
    </source>
</evidence>
<dbReference type="InterPro" id="IPR015943">
    <property type="entry name" value="WD40/YVTN_repeat-like_dom_sf"/>
</dbReference>
<keyword evidence="5 8" id="KW-0518">Myosin</keyword>
<evidence type="ECO:0000256" key="8">
    <source>
        <dbReference type="PROSITE-ProRule" id="PRU00782"/>
    </source>
</evidence>
<comment type="similarity">
    <text evidence="8">Belongs to the TRAFAC class myosin-kinesin ATPase superfamily. Myosin family.</text>
</comment>
<feature type="compositionally biased region" description="Acidic residues" evidence="9">
    <location>
        <begin position="2174"/>
        <end position="2191"/>
    </location>
</feature>
<dbReference type="InterPro" id="IPR001609">
    <property type="entry name" value="Myosin_head_motor_dom-like"/>
</dbReference>
<dbReference type="InterPro" id="IPR027417">
    <property type="entry name" value="P-loop_NTPase"/>
</dbReference>
<feature type="binding site" evidence="8">
    <location>
        <begin position="425"/>
        <end position="432"/>
    </location>
    <ligand>
        <name>ATP</name>
        <dbReference type="ChEBI" id="CHEBI:30616"/>
    </ligand>
</feature>
<evidence type="ECO:0000256" key="4">
    <source>
        <dbReference type="ARBA" id="ARBA00022840"/>
    </source>
</evidence>
<dbReference type="SMART" id="SM00320">
    <property type="entry name" value="WD40"/>
    <property type="match status" value="7"/>
</dbReference>
<keyword evidence="8" id="KW-0009">Actin-binding</keyword>
<evidence type="ECO:0000256" key="6">
    <source>
        <dbReference type="ARBA" id="ARBA00023175"/>
    </source>
</evidence>
<dbReference type="PROSITE" id="PS50082">
    <property type="entry name" value="WD_REPEATS_2"/>
    <property type="match status" value="2"/>
</dbReference>
<feature type="domain" description="Myosin motor" evidence="11">
    <location>
        <begin position="292"/>
        <end position="753"/>
    </location>
</feature>
<dbReference type="GO" id="GO:0005737">
    <property type="term" value="C:cytoplasm"/>
    <property type="evidence" value="ECO:0007669"/>
    <property type="project" value="TreeGrafter"/>
</dbReference>
<feature type="repeat" description="WD" evidence="7">
    <location>
        <begin position="1686"/>
        <end position="1727"/>
    </location>
</feature>
<dbReference type="InterPro" id="IPR001478">
    <property type="entry name" value="PDZ"/>
</dbReference>
<dbReference type="PANTHER" id="PTHR15574:SF21">
    <property type="entry name" value="DDB1- AND CUL4-ASSOCIATED FACTOR 8"/>
    <property type="match status" value="1"/>
</dbReference>
<sequence length="2373" mass="264366">MSFSGVSLNQGSTVITNISKEAVQRVHEQIFGTHTSLSNGSPSECQPSRNHSPRTRFPCPEFFLKCGNSYTVVIDKSETKDQLGISFDFDHFNRAILKFHSANFSMGLLPGDMVLSINGVDFQQLSIDEMNAKLTPGGPSELKIVLIPSEDSIEWSLRSIHVDYSYLSMLINAVTSAASFHSSYYRDLFRTQDYSFSRICLRNWIKRVGSLSGISDLVNELYLHLLRDVTSDSKGLYCVGDLVLVTHRDGYSIGTVAEILPEDIYQVRLLPNKQLLNVTLVDVSRANSRELEGVEDLMLLRHLNEVALVFNLHARVHHALPYTYVGDFALLAFNPMRSLDIYNNAVKHLFFKCQNRLDMPPHIYSVAQTIWARMEGLFLAREGVPPPGAVDANCSTTAVNRDRVSTTSLLAATIKVPTQAVCLLGRSGSGKSVNTEHLIEYLLSQCPSDSVLTARKVRAVMCLLDAFTCSRTLLNSNASRCLRLFTVQFVAEWQDASCVHLNPSGLFVDILLLDKFRVTRRPQGEPTFHIFYYFLAGLEYDVRTEYMLEDLTSPNLFMTPLQRPEDQALARSRWQAVHAAARVLGRDFEDAFLKGVCRLLAVIYHLGCAGATPPHTAATSTPASPRRFINRNAAERAARLLGCASVERLTSDVFGDAIANVDFSFSRSPSNLELLGGFVANLYAIATNTLRDLINKALNPGSGGILPSNSDADLRERTARVMIVDPPGLQTPEAGGRMSGGSFEDLLYNYANECFLQLYRDCQCQADESGNIRCTNSDFIEFLDNPPDNPLCSQHRPSLSRSSDSPSRACSATLSQSDEEASITWTVEKCCSTDSAVRAGLLWLLDYALCTGDMKTFLRLIAQKYVKHKLTHISRESRLLRRLHRSGAFSLNHWNATAVVQYHPSTWLASCHYSSSPRATIELLQRSKLPLLRSIGDSMDEGASASTLSVSSTTGLVESFILDTKYVMDLLRTYCLEVATSGIQWVHCLLPVASAGLWQVAAASAPTTTETARVCVRNPHVRFCVPLVRAQLHAISLATDLIYLKPAFTNRLLQVTAINSNHIKMVNSPPHSISEDLITVTGMSNQNDRENGDSVETERTPLRVSSFSIGGKLTSPNSASQASFDASANLQSDAVVNHTVNESADTYNFVFNTTSNNFPWEQLLSLAPTDRGLIKQLRFQLEESEESKELLLRKQRTLMADLEECQQQLNQEKRDKHAAELRCQTAHRQNSDLQCRVEELEEELEEANRKQRRSALTGPATPSFNPYAGEVTQLMEERNAMREEIAHLQERLATSTTEKAGAADMELVYQKAKVHELEGRLELETSTKQRLQSTVERLKGQLEQLMGERERLLAAVQTERQNARGLSRSLREALEDKERVERRLADEEHRRHETSNEVSSCVQEQLRLQQELSHLLLRCKEEELRSVALHSRLSAEGNEEETMEMDAEASDGDCLSDVTDGDDVGVGDRRVERRTPSVNCDQGTEQAASSTTQDQVLLSLVVSLYANRFGHMGDEDGMSSGKNPVFFLSFRLVSLVDDSDHLGTYILSESRRPLHATQEECETVKSKLVSDLRIGSALDVGEKFSPLSTFDFGRERKDTSRPTPPLKYRRMRYPTYFSPISLLVAREQGDCGPSSRYHRLRDFYASRVSTIEACDKRPRWPLNQSFQKHIQGSLWNVLSFGLSAVYQHHTGCVNALNFNHSGHLIASASDDTRVAIADSYTGELKTRFLTGHTLNVFQVKFVPNCNDLRLVTSARDGMVRLAELHPDGQAVGATRTLINHQDACRNLVLVPDEPFLLLTAGEDGSVFSIDLRTNQPDQLLHLPLSPFYSISANPARAVEFCVSGKYESFVRVFDRRKVSVASPKDGYLHSFAPRHLLSKPQYSRFDAPDADSEIGHAADEARDDDASDASEASDYDDRVDSGESDLAEEGFFSSQLGRQLLGLLREDLRSRNRAPSPPELGGDTTERRVGRRRWSRNRPVRLNDRVDPLGDHSQTKYSITSAVYSSNGDAILASFNDEDIYLFHSQDDKLPPLHVYRGHRNNDSVKGVNFYGPNSEFVVSGSDDGFIYIWDRHSEGIVQWLCGDIAGSVNVLEPHPFCPMLATSGCDHSVKIWTPMGQRGSIGSPETWLKVIKDEEPSQRILFDPEQIIDSMRSLRHSNLAKCLFGENEDFQPSDEDYSVAVDDDNDSYDDGDMRTGIHRKRKSSEVDKVNGSVSVKSSKRYKKSKNSPNQGGKRDKLPIRAAPQKNLPFNSKDLQLRVAANWARRNRDSLTVTFAFGLPEFLRPALQVTYDVASHRMTDFLRRGHSSSMSDDSSDDEEANSRGHLGEVVEPAADRICEDDGEENTSLSTFSSSSGSTSPSSVATGMDPASGA</sequence>
<dbReference type="Gene3D" id="3.40.850.10">
    <property type="entry name" value="Kinesin motor domain"/>
    <property type="match status" value="1"/>
</dbReference>
<reference evidence="13" key="1">
    <citation type="submission" date="2022-11" db="UniProtKB">
        <authorList>
            <consortium name="WormBaseParasite"/>
        </authorList>
    </citation>
    <scope>IDENTIFICATION</scope>
</reference>
<feature type="region of interest" description="Disordered" evidence="9">
    <location>
        <begin position="2174"/>
        <end position="2249"/>
    </location>
</feature>
<dbReference type="InterPro" id="IPR036961">
    <property type="entry name" value="Kinesin_motor_dom_sf"/>
</dbReference>
<evidence type="ECO:0000259" key="11">
    <source>
        <dbReference type="PROSITE" id="PS51456"/>
    </source>
</evidence>
<keyword evidence="3 8" id="KW-0547">Nucleotide-binding</keyword>
<feature type="region of interest" description="Disordered" evidence="9">
    <location>
        <begin position="1246"/>
        <end position="1267"/>
    </location>
</feature>
<feature type="domain" description="PDZ" evidence="10">
    <location>
        <begin position="71"/>
        <end position="134"/>
    </location>
</feature>
<dbReference type="InterPro" id="IPR036322">
    <property type="entry name" value="WD40_repeat_dom_sf"/>
</dbReference>
<dbReference type="GO" id="GO:0016459">
    <property type="term" value="C:myosin complex"/>
    <property type="evidence" value="ECO:0007669"/>
    <property type="project" value="UniProtKB-KW"/>
</dbReference>
<dbReference type="GO" id="GO:0003779">
    <property type="term" value="F:actin binding"/>
    <property type="evidence" value="ECO:0007669"/>
    <property type="project" value="UniProtKB-KW"/>
</dbReference>
<dbReference type="InterPro" id="IPR001680">
    <property type="entry name" value="WD40_rpt"/>
</dbReference>
<dbReference type="PANTHER" id="PTHR15574">
    <property type="entry name" value="WD REPEAT DOMAIN-CONTAINING FAMILY"/>
    <property type="match status" value="1"/>
</dbReference>
<accession>A0A915EV73</accession>
<dbReference type="Gene3D" id="1.20.58.530">
    <property type="match status" value="1"/>
</dbReference>
<name>A0A915EV73_9CEST</name>
<keyword evidence="1 7" id="KW-0853">WD repeat</keyword>
<proteinExistence type="inferred from homology"/>
<dbReference type="PROSITE" id="PS51456">
    <property type="entry name" value="MYOSIN_MOTOR"/>
    <property type="match status" value="1"/>
</dbReference>
<dbReference type="GO" id="GO:0003774">
    <property type="term" value="F:cytoskeletal motor activity"/>
    <property type="evidence" value="ECO:0007669"/>
    <property type="project" value="UniProtKB-UniRule"/>
</dbReference>
<evidence type="ECO:0000313" key="13">
    <source>
        <dbReference type="WBParaSite" id="maker-E.canG7_contigs_6376-snap-gene-1.29-mRNA-1"/>
    </source>
</evidence>
<evidence type="ECO:0000256" key="2">
    <source>
        <dbReference type="ARBA" id="ARBA00022737"/>
    </source>
</evidence>
<evidence type="ECO:0000256" key="1">
    <source>
        <dbReference type="ARBA" id="ARBA00022574"/>
    </source>
</evidence>
<keyword evidence="2" id="KW-0677">Repeat</keyword>
<feature type="compositionally biased region" description="Basic and acidic residues" evidence="9">
    <location>
        <begin position="1466"/>
        <end position="1475"/>
    </location>
</feature>
<dbReference type="WBParaSite" id="maker-E.canG7_contigs_6376-snap-gene-1.29-mRNA-1">
    <property type="protein sequence ID" value="maker-E.canG7_contigs_6376-snap-gene-1.29-mRNA-1"/>
    <property type="gene ID" value="EcG7_00133"/>
</dbReference>
<dbReference type="Pfam" id="PF00063">
    <property type="entry name" value="Myosin_head"/>
    <property type="match status" value="2"/>
</dbReference>
<dbReference type="SMART" id="SM00242">
    <property type="entry name" value="MYSc"/>
    <property type="match status" value="1"/>
</dbReference>
<comment type="caution">
    <text evidence="8">Lacks conserved residue(s) required for the propagation of feature annotation.</text>
</comment>
<evidence type="ECO:0000313" key="12">
    <source>
        <dbReference type="Proteomes" id="UP000887562"/>
    </source>
</evidence>
<dbReference type="GO" id="GO:0005524">
    <property type="term" value="F:ATP binding"/>
    <property type="evidence" value="ECO:0007669"/>
    <property type="project" value="UniProtKB-UniRule"/>
</dbReference>
<dbReference type="SUPFAM" id="SSF50156">
    <property type="entry name" value="PDZ domain-like"/>
    <property type="match status" value="1"/>
</dbReference>
<dbReference type="InterPro" id="IPR045151">
    <property type="entry name" value="DCAF8"/>
</dbReference>
<dbReference type="PROSITE" id="PS50106">
    <property type="entry name" value="PDZ"/>
    <property type="match status" value="1"/>
</dbReference>
<feature type="region of interest" description="Disordered" evidence="9">
    <location>
        <begin position="1431"/>
        <end position="1489"/>
    </location>
</feature>
<evidence type="ECO:0000256" key="9">
    <source>
        <dbReference type="SAM" id="MobiDB-lite"/>
    </source>
</evidence>
<dbReference type="Proteomes" id="UP000887562">
    <property type="component" value="Unplaced"/>
</dbReference>
<evidence type="ECO:0000256" key="7">
    <source>
        <dbReference type="PROSITE-ProRule" id="PRU00221"/>
    </source>
</evidence>
<feature type="repeat" description="WD" evidence="7">
    <location>
        <begin position="2051"/>
        <end position="2071"/>
    </location>
</feature>